<feature type="region of interest" description="Disordered" evidence="1">
    <location>
        <begin position="13"/>
        <end position="37"/>
    </location>
</feature>
<evidence type="ECO:0000313" key="2">
    <source>
        <dbReference type="EMBL" id="SCW00049.1"/>
    </source>
</evidence>
<dbReference type="OrthoDB" id="4034825at2759"/>
<name>A0A1G4M8H3_LACFM</name>
<reference evidence="3" key="1">
    <citation type="submission" date="2016-03" db="EMBL/GenBank/DDBJ databases">
        <authorList>
            <person name="Devillers H."/>
        </authorList>
    </citation>
    <scope>NUCLEOTIDE SEQUENCE [LARGE SCALE GENOMIC DNA]</scope>
</reference>
<dbReference type="EMBL" id="LT598489">
    <property type="protein sequence ID" value="SCW00049.1"/>
    <property type="molecule type" value="Genomic_DNA"/>
</dbReference>
<evidence type="ECO:0000256" key="1">
    <source>
        <dbReference type="SAM" id="MobiDB-lite"/>
    </source>
</evidence>
<dbReference type="OMA" id="ARPETIC"/>
<evidence type="ECO:0000313" key="3">
    <source>
        <dbReference type="Proteomes" id="UP000190831"/>
    </source>
</evidence>
<accession>A0A1G4M8H3</accession>
<dbReference type="AlphaFoldDB" id="A0A1G4M8H3"/>
<keyword evidence="3" id="KW-1185">Reference proteome</keyword>
<proteinExistence type="predicted"/>
<gene>
    <name evidence="2" type="ORF">LAFE_0B08328G</name>
</gene>
<organism evidence="2 3">
    <name type="scientific">Lachancea fermentati</name>
    <name type="common">Zygosaccharomyces fermentati</name>
    <dbReference type="NCBI Taxonomy" id="4955"/>
    <lineage>
        <taxon>Eukaryota</taxon>
        <taxon>Fungi</taxon>
        <taxon>Dikarya</taxon>
        <taxon>Ascomycota</taxon>
        <taxon>Saccharomycotina</taxon>
        <taxon>Saccharomycetes</taxon>
        <taxon>Saccharomycetales</taxon>
        <taxon>Saccharomycetaceae</taxon>
        <taxon>Lachancea</taxon>
    </lineage>
</organism>
<protein>
    <submittedName>
        <fullName evidence="2">LAFE_0B08328g1_1</fullName>
    </submittedName>
</protein>
<dbReference type="Proteomes" id="UP000190831">
    <property type="component" value="Chromosome B"/>
</dbReference>
<feature type="region of interest" description="Disordered" evidence="1">
    <location>
        <begin position="605"/>
        <end position="626"/>
    </location>
</feature>
<sequence length="690" mass="79720">MLHQKQLNSLGLNFLESTPSSPIPMNRSNDSDKPRSFGFKNTVRTTELPFQNVFKYSEHSQKLSTYGDQSASNFSTADENCLSATNSFKVDLETNSVIHYSIYHSPNQANVPTIQPSAFIPSFSDSNEELNLKLLNVYLALLITDVCFQDKSISSAETKYKDRSKKIGSKMETKMCRRKTREIVKMTVYVDQIIQTIDKFMSYQFSSGEPLFMKCSDQEKEIFGKQIVSILRSLILEYVPTTDAHPLSRLFRESLKRAHHLQTNTGYSKHRRFSRIEKDSTLLKKLEGLCHVPPTLLNSLNFGISMPQYGQNFESYREQIEAVEKLLLVYVIFLLEMKKLFEVTVAIARTSGVQVMVDHHLFLECLEAFLYSSVICRNAELIVGLDKLIKQWTQDDDQMKRLTKVWASNLIDHWDCSGIRRAKNDVAQNCDSRNYNAYSPIICEYDLVKLFVNEVIDICDENTVVPPSVTVKPSGSGPPSEFRWLTIFENDADNRISSIETCEIETFVSTDKADIDPRIWHAPTNVYDTKIAKRHHSDSRRHNLRTWFRSLHSNDLGSRHKFLDKCHRAKCKVTRLVERLSFRSGTHRQDANRFKGSCYTDEQEDLSERSLRTSHGTKKRPKRSATGQVQVMFHSAGKKQEQITSLQDGTRFEDLFDRTTFSDLITECNRYERFKNKKKRFMFLFFGEEA</sequence>